<dbReference type="PANTHER" id="PTHR31973:SF185">
    <property type="entry name" value="TRANSPOSASE, MUDR, PLANT, MULE TRANSPOSASE DOMAIN-CONTAINING PROTEIN"/>
    <property type="match status" value="1"/>
</dbReference>
<reference evidence="2" key="2">
    <citation type="submission" date="2022-01" db="EMBL/GenBank/DDBJ databases">
        <authorList>
            <person name="Yamashiro T."/>
            <person name="Shiraishi A."/>
            <person name="Satake H."/>
            <person name="Nakayama K."/>
        </authorList>
    </citation>
    <scope>NUCLEOTIDE SEQUENCE</scope>
</reference>
<sequence>MSEDLTYSSLHEMMMKKFNLEANSQINLSFKLSSFDYTVDITDDDKLESLFAFRANDKNVDENNDSDDVVDENPQTMYHKWNKFMSFKPDIPDIPVYKSKPMISKQYSQESEVKEGNIFDNKEALVLAVRLKALNDSFKFLVDRSAPERCHLKCYNYKQCDWKLHARLWDTTDQYYITHLNDVHTCPKTQTFPNHQNANKKIRMFLNCLRHLIIIDAMHLKGLYKGTNLVDMGMDENNQIVPIAFGICKGETCLCWTWWMSVLKECIGDNPNLLFISDRHPTIALAVQNEFLLAFHAIYFAKSMRRLQLVQPDAYQKLCEAGTQRWSRAHCPLVRYNYMTSNSVESVNAYIVLHRKIPVLKLAEPYCEMVQEWFTSPPGREFVGERVATIDPVKLDTFSTDQVKLILTNCLGYDGNSPTFLYIKKPNCSFDSGLVLLDDAIQERDIILTFRMALTASLAAESSWSWATDLHA</sequence>
<organism evidence="2 3">
    <name type="scientific">Tanacetum coccineum</name>
    <dbReference type="NCBI Taxonomy" id="301880"/>
    <lineage>
        <taxon>Eukaryota</taxon>
        <taxon>Viridiplantae</taxon>
        <taxon>Streptophyta</taxon>
        <taxon>Embryophyta</taxon>
        <taxon>Tracheophyta</taxon>
        <taxon>Spermatophyta</taxon>
        <taxon>Magnoliopsida</taxon>
        <taxon>eudicotyledons</taxon>
        <taxon>Gunneridae</taxon>
        <taxon>Pentapetalae</taxon>
        <taxon>asterids</taxon>
        <taxon>campanulids</taxon>
        <taxon>Asterales</taxon>
        <taxon>Asteraceae</taxon>
        <taxon>Asteroideae</taxon>
        <taxon>Anthemideae</taxon>
        <taxon>Anthemidinae</taxon>
        <taxon>Tanacetum</taxon>
    </lineage>
</organism>
<feature type="domain" description="MULE transposase" evidence="1">
    <location>
        <begin position="213"/>
        <end position="295"/>
    </location>
</feature>
<comment type="caution">
    <text evidence="2">The sequence shown here is derived from an EMBL/GenBank/DDBJ whole genome shotgun (WGS) entry which is preliminary data.</text>
</comment>
<protein>
    <submittedName>
        <fullName evidence="2">Transposase, MuDR, MULE transposase domain protein</fullName>
    </submittedName>
</protein>
<dbReference type="PANTHER" id="PTHR31973">
    <property type="entry name" value="POLYPROTEIN, PUTATIVE-RELATED"/>
    <property type="match status" value="1"/>
</dbReference>
<evidence type="ECO:0000259" key="1">
    <source>
        <dbReference type="Pfam" id="PF10551"/>
    </source>
</evidence>
<dbReference type="InterPro" id="IPR018289">
    <property type="entry name" value="MULE_transposase_dom"/>
</dbReference>
<proteinExistence type="predicted"/>
<evidence type="ECO:0000313" key="3">
    <source>
        <dbReference type="Proteomes" id="UP001151760"/>
    </source>
</evidence>
<name>A0ABQ5ASW8_9ASTR</name>
<dbReference type="Pfam" id="PF10551">
    <property type="entry name" value="MULE"/>
    <property type="match status" value="1"/>
</dbReference>
<dbReference type="EMBL" id="BQNB010012526">
    <property type="protein sequence ID" value="GJT04662.1"/>
    <property type="molecule type" value="Genomic_DNA"/>
</dbReference>
<evidence type="ECO:0000313" key="2">
    <source>
        <dbReference type="EMBL" id="GJT04662.1"/>
    </source>
</evidence>
<gene>
    <name evidence="2" type="ORF">Tco_0839124</name>
</gene>
<reference evidence="2" key="1">
    <citation type="journal article" date="2022" name="Int. J. Mol. Sci.">
        <title>Draft Genome of Tanacetum Coccineum: Genomic Comparison of Closely Related Tanacetum-Family Plants.</title>
        <authorList>
            <person name="Yamashiro T."/>
            <person name="Shiraishi A."/>
            <person name="Nakayama K."/>
            <person name="Satake H."/>
        </authorList>
    </citation>
    <scope>NUCLEOTIDE SEQUENCE</scope>
</reference>
<keyword evidence="3" id="KW-1185">Reference proteome</keyword>
<dbReference type="Proteomes" id="UP001151760">
    <property type="component" value="Unassembled WGS sequence"/>
</dbReference>
<accession>A0ABQ5ASW8</accession>